<protein>
    <submittedName>
        <fullName evidence="1">Uncharacterized protein</fullName>
    </submittedName>
</protein>
<dbReference type="AlphaFoldDB" id="X6MKJ8"/>
<keyword evidence="2" id="KW-1185">Reference proteome</keyword>
<proteinExistence type="predicted"/>
<comment type="caution">
    <text evidence="1">The sequence shown here is derived from an EMBL/GenBank/DDBJ whole genome shotgun (WGS) entry which is preliminary data.</text>
</comment>
<dbReference type="EMBL" id="ASPP01020504">
    <property type="protein sequence ID" value="ETO13605.1"/>
    <property type="molecule type" value="Genomic_DNA"/>
</dbReference>
<organism evidence="1 2">
    <name type="scientific">Reticulomyxa filosa</name>
    <dbReference type="NCBI Taxonomy" id="46433"/>
    <lineage>
        <taxon>Eukaryota</taxon>
        <taxon>Sar</taxon>
        <taxon>Rhizaria</taxon>
        <taxon>Retaria</taxon>
        <taxon>Foraminifera</taxon>
        <taxon>Monothalamids</taxon>
        <taxon>Reticulomyxidae</taxon>
        <taxon>Reticulomyxa</taxon>
    </lineage>
</organism>
<dbReference type="Proteomes" id="UP000023152">
    <property type="component" value="Unassembled WGS sequence"/>
</dbReference>
<accession>X6MKJ8</accession>
<evidence type="ECO:0000313" key="1">
    <source>
        <dbReference type="EMBL" id="ETO13605.1"/>
    </source>
</evidence>
<name>X6MKJ8_RETFI</name>
<sequence length="212" mass="25100">MSSWHGRIASKLSSRTLVQKSYGHRHFSLRTIPNVVRTQDGAHIPDAVLPFNFDFVDDRLRKALVRRKINVDEVERLYNSQVRNDYEFNSPALPQQDSPLWGYVYGEHLVRSKVRLETLSKEEEFLRKYLQCTVDELTTRMKRYYPQLDWQSRFEYEIAQVKLPINEELEDCYADATAEVISRSPSAYISFHKNNAFIQKYDDNDEFKDHVN</sequence>
<gene>
    <name evidence="1" type="ORF">RFI_23763</name>
</gene>
<evidence type="ECO:0000313" key="2">
    <source>
        <dbReference type="Proteomes" id="UP000023152"/>
    </source>
</evidence>
<reference evidence="1 2" key="1">
    <citation type="journal article" date="2013" name="Curr. Biol.">
        <title>The Genome of the Foraminiferan Reticulomyxa filosa.</title>
        <authorList>
            <person name="Glockner G."/>
            <person name="Hulsmann N."/>
            <person name="Schleicher M."/>
            <person name="Noegel A.A."/>
            <person name="Eichinger L."/>
            <person name="Gallinger C."/>
            <person name="Pawlowski J."/>
            <person name="Sierra R."/>
            <person name="Euteneuer U."/>
            <person name="Pillet L."/>
            <person name="Moustafa A."/>
            <person name="Platzer M."/>
            <person name="Groth M."/>
            <person name="Szafranski K."/>
            <person name="Schliwa M."/>
        </authorList>
    </citation>
    <scope>NUCLEOTIDE SEQUENCE [LARGE SCALE GENOMIC DNA]</scope>
</reference>